<feature type="region of interest" description="Disordered" evidence="1">
    <location>
        <begin position="1"/>
        <end position="100"/>
    </location>
</feature>
<dbReference type="PANTHER" id="PTHR37256">
    <property type="entry name" value="E1A-BINDING PROTEIN P400-LIKE"/>
    <property type="match status" value="1"/>
</dbReference>
<organism evidence="2 3">
    <name type="scientific">Aristolochia fimbriata</name>
    <name type="common">White veined hardy Dutchman's pipe vine</name>
    <dbReference type="NCBI Taxonomy" id="158543"/>
    <lineage>
        <taxon>Eukaryota</taxon>
        <taxon>Viridiplantae</taxon>
        <taxon>Streptophyta</taxon>
        <taxon>Embryophyta</taxon>
        <taxon>Tracheophyta</taxon>
        <taxon>Spermatophyta</taxon>
        <taxon>Magnoliopsida</taxon>
        <taxon>Magnoliidae</taxon>
        <taxon>Piperales</taxon>
        <taxon>Aristolochiaceae</taxon>
        <taxon>Aristolochia</taxon>
    </lineage>
</organism>
<evidence type="ECO:0000313" key="3">
    <source>
        <dbReference type="Proteomes" id="UP000825729"/>
    </source>
</evidence>
<sequence length="394" mass="43980">MRGRSSKQSKEAEKPRNREEPHISGAYIRSLVKQLTSSKTKDPMNPKAASETAGDHGAEAPNLSAVSVSGQKQTQQSPSPQPKKQVRRRLHTSRPYQERLLNMAEARREIVTALKFHRAAMKQASEQQQQSSQQQPQAPPCHLEPVLEKMKTGKNSTPRIFPSNDTTTFSNYLNNYSYPAFSSTTTPISWSSPTMPPLCINDSFNLTLPNQPLGLNLNFHDFNNMDASFYNNNNNPSIFLQSTTHSSSSSLSSPSPSLSPPMCVEAPSIPNAPTSPPGTHLHHAMDDEEMAEIRLIGEQHEMEWNDRVNLVTSAWWFKFLKTMEMSPGGSAQEEMIRGDEDGFHFLDEMMDIPAWLNDGPAGNAPESCFLQQHWDDLPCLDIGEIEAMDGDWLA</sequence>
<feature type="compositionally biased region" description="Basic and acidic residues" evidence="1">
    <location>
        <begin position="8"/>
        <end position="22"/>
    </location>
</feature>
<gene>
    <name evidence="2" type="ORF">H6P81_015035</name>
</gene>
<feature type="compositionally biased region" description="Low complexity" evidence="1">
    <location>
        <begin position="69"/>
        <end position="78"/>
    </location>
</feature>
<feature type="compositionally biased region" description="Low complexity" evidence="1">
    <location>
        <begin position="123"/>
        <end position="136"/>
    </location>
</feature>
<comment type="caution">
    <text evidence="2">The sequence shown here is derived from an EMBL/GenBank/DDBJ whole genome shotgun (WGS) entry which is preliminary data.</text>
</comment>
<name>A0AAV7E6E1_ARIFI</name>
<keyword evidence="3" id="KW-1185">Reference proteome</keyword>
<evidence type="ECO:0000313" key="2">
    <source>
        <dbReference type="EMBL" id="KAG9443695.1"/>
    </source>
</evidence>
<protein>
    <recommendedName>
        <fullName evidence="4">Hydroxyproline-rich glycoprotein family protein</fullName>
    </recommendedName>
</protein>
<proteinExistence type="predicted"/>
<dbReference type="Proteomes" id="UP000825729">
    <property type="component" value="Unassembled WGS sequence"/>
</dbReference>
<accession>A0AAV7E6E1</accession>
<dbReference type="EMBL" id="JAINDJ010000006">
    <property type="protein sequence ID" value="KAG9443695.1"/>
    <property type="molecule type" value="Genomic_DNA"/>
</dbReference>
<feature type="compositionally biased region" description="Low complexity" evidence="1">
    <location>
        <begin position="246"/>
        <end position="256"/>
    </location>
</feature>
<dbReference type="AlphaFoldDB" id="A0AAV7E6E1"/>
<reference evidence="2 3" key="1">
    <citation type="submission" date="2021-07" db="EMBL/GenBank/DDBJ databases">
        <title>The Aristolochia fimbriata genome: insights into angiosperm evolution, floral development and chemical biosynthesis.</title>
        <authorList>
            <person name="Jiao Y."/>
        </authorList>
    </citation>
    <scope>NUCLEOTIDE SEQUENCE [LARGE SCALE GENOMIC DNA]</scope>
    <source>
        <strain evidence="2">IBCAS-2021</strain>
        <tissue evidence="2">Leaf</tissue>
    </source>
</reference>
<evidence type="ECO:0008006" key="4">
    <source>
        <dbReference type="Google" id="ProtNLM"/>
    </source>
</evidence>
<feature type="region of interest" description="Disordered" evidence="1">
    <location>
        <begin position="121"/>
        <end position="140"/>
    </location>
</feature>
<feature type="region of interest" description="Disordered" evidence="1">
    <location>
        <begin position="241"/>
        <end position="280"/>
    </location>
</feature>
<dbReference type="PANTHER" id="PTHR37256:SF1">
    <property type="entry name" value="MYB-LIKE PROTEIN A"/>
    <property type="match status" value="1"/>
</dbReference>
<evidence type="ECO:0000256" key="1">
    <source>
        <dbReference type="SAM" id="MobiDB-lite"/>
    </source>
</evidence>